<evidence type="ECO:0000313" key="2">
    <source>
        <dbReference type="Proteomes" id="UP000076563"/>
    </source>
</evidence>
<dbReference type="Proteomes" id="UP000076563">
    <property type="component" value="Unassembled WGS sequence"/>
</dbReference>
<dbReference type="AlphaFoldDB" id="A0A165R5S8"/>
<keyword evidence="2" id="KW-1185">Reference proteome</keyword>
<dbReference type="RefSeq" id="WP_063181482.1">
    <property type="nucleotide sequence ID" value="NZ_LQRA01000052.1"/>
</dbReference>
<protein>
    <submittedName>
        <fullName evidence="1">Uncharacterized protein</fullName>
    </submittedName>
</protein>
<organism evidence="1 2">
    <name type="scientific">Paenibacillus elgii</name>
    <dbReference type="NCBI Taxonomy" id="189691"/>
    <lineage>
        <taxon>Bacteria</taxon>
        <taxon>Bacillati</taxon>
        <taxon>Bacillota</taxon>
        <taxon>Bacilli</taxon>
        <taxon>Bacillales</taxon>
        <taxon>Paenibacillaceae</taxon>
        <taxon>Paenibacillus</taxon>
    </lineage>
</organism>
<reference evidence="2" key="1">
    <citation type="submission" date="2016-01" db="EMBL/GenBank/DDBJ databases">
        <title>Draft genome of Chromobacterium sp. F49.</title>
        <authorList>
            <person name="Hong K.W."/>
        </authorList>
    </citation>
    <scope>NUCLEOTIDE SEQUENCE [LARGE SCALE GENOMIC DNA]</scope>
    <source>
        <strain evidence="2">M63</strain>
    </source>
</reference>
<comment type="caution">
    <text evidence="1">The sequence shown here is derived from an EMBL/GenBank/DDBJ whole genome shotgun (WGS) entry which is preliminary data.</text>
</comment>
<dbReference type="EMBL" id="LQRA01000052">
    <property type="protein sequence ID" value="KZE79032.1"/>
    <property type="molecule type" value="Genomic_DNA"/>
</dbReference>
<gene>
    <name evidence="1" type="ORF">AV654_16230</name>
</gene>
<accession>A0A165R5S8</accession>
<sequence>MQAQLIVCDRITPNEQAKGHQLGTVLNHRTIPALPYALDLYILLKIFDLPQGKSIDTHFEVTNDRGERLGKTAMTVLRNYRADDQIPGVDKDFALTLVLTEPGIVHIKCFADGEEAAWYPLTIRLQEEEHQAS</sequence>
<dbReference type="OrthoDB" id="2659038at2"/>
<proteinExistence type="predicted"/>
<evidence type="ECO:0000313" key="1">
    <source>
        <dbReference type="EMBL" id="KZE79032.1"/>
    </source>
</evidence>
<name>A0A165R5S8_9BACL</name>